<dbReference type="Proteomes" id="UP000027822">
    <property type="component" value="Unassembled WGS sequence"/>
</dbReference>
<dbReference type="CDD" id="cd11523">
    <property type="entry name" value="NTP-PPase"/>
    <property type="match status" value="1"/>
</dbReference>
<comment type="caution">
    <text evidence="2">The sequence shown here is derived from an EMBL/GenBank/DDBJ whole genome shotgun (WGS) entry which is preliminary data.</text>
</comment>
<gene>
    <name evidence="2" type="ORF">BAMA_00230</name>
</gene>
<evidence type="ECO:0000313" key="3">
    <source>
        <dbReference type="Proteomes" id="UP000027822"/>
    </source>
</evidence>
<keyword evidence="3" id="KW-1185">Reference proteome</keyword>
<feature type="domain" description="NTP pyrophosphohydrolase MazG-like" evidence="1">
    <location>
        <begin position="29"/>
        <end position="105"/>
    </location>
</feature>
<dbReference type="EMBL" id="JOTN01000001">
    <property type="protein sequence ID" value="KEK21235.1"/>
    <property type="molecule type" value="Genomic_DNA"/>
</dbReference>
<dbReference type="InterPro" id="IPR047046">
    <property type="entry name" value="YpjD/YvdC"/>
</dbReference>
<name>A0A073K405_9BACI</name>
<dbReference type="STRING" id="574376.BAMA_00230"/>
<organism evidence="2 3">
    <name type="scientific">Bacillus manliponensis</name>
    <dbReference type="NCBI Taxonomy" id="574376"/>
    <lineage>
        <taxon>Bacteria</taxon>
        <taxon>Bacillati</taxon>
        <taxon>Bacillota</taxon>
        <taxon>Bacilli</taxon>
        <taxon>Bacillales</taxon>
        <taxon>Bacillaceae</taxon>
        <taxon>Bacillus</taxon>
        <taxon>Bacillus cereus group</taxon>
    </lineage>
</organism>
<dbReference type="PIRSF" id="PIRSF036521">
    <property type="entry name" value="UCP036521_pph"/>
    <property type="match status" value="1"/>
</dbReference>
<sequence>MNIVEFQKWVEEFYEKRNWSQYDSFIRLNFLTEEVGEVSRVVRAIEIGRDRPDEHEKASDELRTELTEELGDVLANLIILSQKYDIDLQDVMDTHVEKLSKRFNNIQ</sequence>
<dbReference type="InterPro" id="IPR011411">
    <property type="entry name" value="MazG-related_YvdC"/>
</dbReference>
<protein>
    <recommendedName>
        <fullName evidence="1">NTP pyrophosphohydrolase MazG-like domain-containing protein</fullName>
    </recommendedName>
</protein>
<dbReference type="Pfam" id="PF03819">
    <property type="entry name" value="MazG"/>
    <property type="match status" value="1"/>
</dbReference>
<dbReference type="OrthoDB" id="2418132at2"/>
<proteinExistence type="predicted"/>
<evidence type="ECO:0000259" key="1">
    <source>
        <dbReference type="Pfam" id="PF03819"/>
    </source>
</evidence>
<dbReference type="SUPFAM" id="SSF101386">
    <property type="entry name" value="all-alpha NTP pyrophosphatases"/>
    <property type="match status" value="1"/>
</dbReference>
<dbReference type="InterPro" id="IPR004518">
    <property type="entry name" value="MazG-like_dom"/>
</dbReference>
<dbReference type="eggNOG" id="COG1694">
    <property type="taxonomic scope" value="Bacteria"/>
</dbReference>
<dbReference type="AlphaFoldDB" id="A0A073K405"/>
<dbReference type="PANTHER" id="PTHR42692">
    <property type="entry name" value="NUCLEOTIDE PYROPHOSPHOHYDROLASE"/>
    <property type="match status" value="1"/>
</dbReference>
<reference evidence="2 3" key="1">
    <citation type="submission" date="2014-06" db="EMBL/GenBank/DDBJ databases">
        <title>Draft genome sequence of Bacillus manliponensis JCM 15802 (MCCC 1A00708).</title>
        <authorList>
            <person name="Lai Q."/>
            <person name="Liu Y."/>
            <person name="Shao Z."/>
        </authorList>
    </citation>
    <scope>NUCLEOTIDE SEQUENCE [LARGE SCALE GENOMIC DNA]</scope>
    <source>
        <strain evidence="2 3">JCM 15802</strain>
    </source>
</reference>
<evidence type="ECO:0000313" key="2">
    <source>
        <dbReference type="EMBL" id="KEK21235.1"/>
    </source>
</evidence>
<dbReference type="RefSeq" id="WP_034634875.1">
    <property type="nucleotide sequence ID" value="NZ_CBCSJC010000002.1"/>
</dbReference>
<accession>A0A073K405</accession>
<dbReference type="PANTHER" id="PTHR42692:SF2">
    <property type="entry name" value="IG HYPOTHETICAL 16995"/>
    <property type="match status" value="1"/>
</dbReference>
<dbReference type="Gene3D" id="1.10.287.1080">
    <property type="entry name" value="MazG-like"/>
    <property type="match status" value="1"/>
</dbReference>